<evidence type="ECO:0000256" key="1">
    <source>
        <dbReference type="ARBA" id="ARBA00023015"/>
    </source>
</evidence>
<dbReference type="RefSeq" id="WP_015347207.1">
    <property type="nucleotide sequence ID" value="NC_020126.1"/>
</dbReference>
<keyword evidence="2" id="KW-0238">DNA-binding</keyword>
<keyword evidence="7" id="KW-1185">Reference proteome</keyword>
<proteinExistence type="predicted"/>
<evidence type="ECO:0000256" key="2">
    <source>
        <dbReference type="ARBA" id="ARBA00023125"/>
    </source>
</evidence>
<dbReference type="InterPro" id="IPR009057">
    <property type="entry name" value="Homeodomain-like_sf"/>
</dbReference>
<name>L7U558_MYXSD</name>
<dbReference type="GO" id="GO:0043565">
    <property type="term" value="F:sequence-specific DNA binding"/>
    <property type="evidence" value="ECO:0007669"/>
    <property type="project" value="InterPro"/>
</dbReference>
<evidence type="ECO:0000313" key="7">
    <source>
        <dbReference type="Proteomes" id="UP000011131"/>
    </source>
</evidence>
<dbReference type="EMBL" id="CP004025">
    <property type="protein sequence ID" value="AGC42945.1"/>
    <property type="molecule type" value="Genomic_DNA"/>
</dbReference>
<evidence type="ECO:0000256" key="3">
    <source>
        <dbReference type="ARBA" id="ARBA00023163"/>
    </source>
</evidence>
<dbReference type="PANTHER" id="PTHR46796:SF6">
    <property type="entry name" value="ARAC SUBFAMILY"/>
    <property type="match status" value="1"/>
</dbReference>
<dbReference type="InterPro" id="IPR018060">
    <property type="entry name" value="HTH_AraC"/>
</dbReference>
<dbReference type="AlphaFoldDB" id="L7U558"/>
<organism evidence="6 7">
    <name type="scientific">Myxococcus stipitatus (strain DSM 14675 / JCM 12634 / Mx s8)</name>
    <dbReference type="NCBI Taxonomy" id="1278073"/>
    <lineage>
        <taxon>Bacteria</taxon>
        <taxon>Pseudomonadati</taxon>
        <taxon>Myxococcota</taxon>
        <taxon>Myxococcia</taxon>
        <taxon>Myxococcales</taxon>
        <taxon>Cystobacterineae</taxon>
        <taxon>Myxococcaceae</taxon>
        <taxon>Myxococcus</taxon>
    </lineage>
</organism>
<gene>
    <name evidence="6" type="ordered locus">MYSTI_01613</name>
</gene>
<evidence type="ECO:0000259" key="5">
    <source>
        <dbReference type="PROSITE" id="PS01124"/>
    </source>
</evidence>
<dbReference type="KEGG" id="msd:MYSTI_01613"/>
<dbReference type="InterPro" id="IPR050204">
    <property type="entry name" value="AraC_XylS_family_regulators"/>
</dbReference>
<dbReference type="SUPFAM" id="SSF46689">
    <property type="entry name" value="Homeodomain-like"/>
    <property type="match status" value="2"/>
</dbReference>
<keyword evidence="3" id="KW-0804">Transcription</keyword>
<accession>L7U558</accession>
<dbReference type="SMART" id="SM00342">
    <property type="entry name" value="HTH_ARAC"/>
    <property type="match status" value="1"/>
</dbReference>
<dbReference type="PROSITE" id="PS01124">
    <property type="entry name" value="HTH_ARAC_FAMILY_2"/>
    <property type="match status" value="1"/>
</dbReference>
<evidence type="ECO:0000313" key="6">
    <source>
        <dbReference type="EMBL" id="AGC42945.1"/>
    </source>
</evidence>
<dbReference type="Pfam" id="PF12833">
    <property type="entry name" value="HTH_18"/>
    <property type="match status" value="1"/>
</dbReference>
<sequence length="305" mass="33711">MTDRPSCYPSLPPALLKSLGPGRMPLLDVLTSPVPSGRFDSPVDDRHVLCLHVGEPVPVTYRVGKAERQGARLHGQFCVVPAGSSTRWTLSSPARSLLLRMTPELMREVSESMGVGTRGAALDPAIHIRDAQVERIGWMMQSEDHEGYPGGRLFVDSLATALAARLFALQSHTEAPAPRRRHALPAWRLRQVVEYIEAHLDQDLSLAELANVAGFSLSHFKPLFKQATGLPVHRFVLERRVERARLRLVEGRKGLMEIAMEAGFSHPSHMARCLRRFLGMSPTELARASQERHSGEASSASSRRA</sequence>
<dbReference type="PATRIC" id="fig|1278073.3.peg.1655"/>
<evidence type="ECO:0000256" key="4">
    <source>
        <dbReference type="SAM" id="MobiDB-lite"/>
    </source>
</evidence>
<reference evidence="6 7" key="1">
    <citation type="journal article" date="2013" name="Genome Announc.">
        <title>Complete genome sequence of Myxococcus stipitatus strain DSM 14675, a fruiting myxobacterium.</title>
        <authorList>
            <person name="Huntley S."/>
            <person name="Kneip S."/>
            <person name="Treuner-Lange A."/>
            <person name="Sogaard-Andersen L."/>
        </authorList>
    </citation>
    <scope>NUCLEOTIDE SEQUENCE [LARGE SCALE GENOMIC DNA]</scope>
    <source>
        <strain evidence="7">DSM 14675 / JCM 12634 / Mx s8</strain>
    </source>
</reference>
<protein>
    <submittedName>
        <fullName evidence="6">AraC family transcriptional regulator</fullName>
    </submittedName>
</protein>
<feature type="domain" description="HTH araC/xylS-type" evidence="5">
    <location>
        <begin position="190"/>
        <end position="288"/>
    </location>
</feature>
<dbReference type="STRING" id="1278073.MYSTI_01613"/>
<keyword evidence="1" id="KW-0805">Transcription regulation</keyword>
<dbReference type="Proteomes" id="UP000011131">
    <property type="component" value="Chromosome"/>
</dbReference>
<dbReference type="OrthoDB" id="112032at2"/>
<dbReference type="GO" id="GO:0003700">
    <property type="term" value="F:DNA-binding transcription factor activity"/>
    <property type="evidence" value="ECO:0007669"/>
    <property type="project" value="InterPro"/>
</dbReference>
<feature type="region of interest" description="Disordered" evidence="4">
    <location>
        <begin position="285"/>
        <end position="305"/>
    </location>
</feature>
<dbReference type="HOGENOM" id="CLU_000445_88_4_7"/>
<dbReference type="PANTHER" id="PTHR46796">
    <property type="entry name" value="HTH-TYPE TRANSCRIPTIONAL ACTIVATOR RHAS-RELATED"/>
    <property type="match status" value="1"/>
</dbReference>
<dbReference type="Gene3D" id="1.10.10.60">
    <property type="entry name" value="Homeodomain-like"/>
    <property type="match status" value="1"/>
</dbReference>
<dbReference type="eggNOG" id="COG2207">
    <property type="taxonomic scope" value="Bacteria"/>
</dbReference>